<name>A0AAQ2Q832_MORBO</name>
<dbReference type="AlphaFoldDB" id="A0AAQ2Q832"/>
<evidence type="ECO:0000313" key="4">
    <source>
        <dbReference type="EMBL" id="UZA50394.1"/>
    </source>
</evidence>
<proteinExistence type="predicted"/>
<evidence type="ECO:0000313" key="1">
    <source>
        <dbReference type="EMBL" id="UZA02049.1"/>
    </source>
</evidence>
<dbReference type="EMBL" id="CP087781">
    <property type="protein sequence ID" value="UZA52562.1"/>
    <property type="molecule type" value="Genomic_DNA"/>
</dbReference>
<reference evidence="5 6" key="1">
    <citation type="journal article" date="2022" name="BMC Microbiol.">
        <title>Whole genome sequencing of Moraxella bovis strains from North America reveals two genotypes with different genetic determinants.</title>
        <authorList>
            <person name="Wynn E.L."/>
            <person name="Hille M.M."/>
            <person name="Loy J.D."/>
            <person name="Schuller G."/>
            <person name="Kuhn K.L."/>
            <person name="Dickey A.M."/>
            <person name="Bono J.L."/>
            <person name="Clawson M.L."/>
        </authorList>
    </citation>
    <scope>NUCLEOTIDE SEQUENCE [LARGE SCALE GENOMIC DNA]</scope>
    <source>
        <strain evidence="1">SAM102599</strain>
        <strain evidence="5 6">SAM57978</strain>
    </source>
</reference>
<dbReference type="Proteomes" id="UP001163632">
    <property type="component" value="Chromosome"/>
</dbReference>
<evidence type="ECO:0000313" key="2">
    <source>
        <dbReference type="EMBL" id="UZA04092.1"/>
    </source>
</evidence>
<dbReference type="EMBL" id="CP087830">
    <property type="protein sequence ID" value="UZA04092.1"/>
    <property type="molecule type" value="Genomic_DNA"/>
</dbReference>
<dbReference type="EMBL" id="CP087830">
    <property type="protein sequence ID" value="UZA04494.1"/>
    <property type="molecule type" value="Genomic_DNA"/>
</dbReference>
<dbReference type="RefSeq" id="WP_264676181.1">
    <property type="nucleotide sequence ID" value="NZ_CP087765.1"/>
</dbReference>
<protein>
    <submittedName>
        <fullName evidence="5">ERF family protein</fullName>
    </submittedName>
</protein>
<evidence type="ECO:0000313" key="7">
    <source>
        <dbReference type="Proteomes" id="UP001163632"/>
    </source>
</evidence>
<gene>
    <name evidence="2" type="ORF">LP092_04965</name>
    <name evidence="3" type="ORF">LP092_07155</name>
    <name evidence="1" type="ORF">LP092_08550</name>
    <name evidence="5" type="ORF">LP129_05360</name>
    <name evidence="4" type="ORF">LP129_07460</name>
</gene>
<organism evidence="5 6">
    <name type="scientific">Moraxella bovis</name>
    <dbReference type="NCBI Taxonomy" id="476"/>
    <lineage>
        <taxon>Bacteria</taxon>
        <taxon>Pseudomonadati</taxon>
        <taxon>Pseudomonadota</taxon>
        <taxon>Gammaproteobacteria</taxon>
        <taxon>Moraxellales</taxon>
        <taxon>Moraxellaceae</taxon>
        <taxon>Moraxella</taxon>
    </lineage>
</organism>
<dbReference type="Pfam" id="PF04404">
    <property type="entry name" value="ERF"/>
    <property type="match status" value="1"/>
</dbReference>
<dbReference type="Proteomes" id="UP001163283">
    <property type="component" value="Chromosome"/>
</dbReference>
<dbReference type="EMBL" id="CP087781">
    <property type="protein sequence ID" value="UZA50394.1"/>
    <property type="molecule type" value="Genomic_DNA"/>
</dbReference>
<dbReference type="InterPro" id="IPR007499">
    <property type="entry name" value="ERF_bacteria_virus"/>
</dbReference>
<dbReference type="GeneID" id="77189067"/>
<accession>A0AAQ2Q832</accession>
<evidence type="ECO:0000313" key="6">
    <source>
        <dbReference type="Proteomes" id="UP001163283"/>
    </source>
</evidence>
<sequence>MNQIVTTNTETQSMDMASQIVAMASNPDFDVAKLEKLMELQERVANHQSVIAFNQDFSVMQSKLPVIAKNKKGQSSKYATLEDIIANTRPILQEFGFATSFETQTVLNDNKNNCFVEVVAVLTHRMGHSTRTSLLVPFDFSGNKSANYAQAMGSAVSYGKRYALCALLNIATQDDDDGMATSQDNKITKAQREHLQKLYDRLSDDSKIYFDGQLINAFGSAKMGNIPLNQYQNTLIELQKLQEAIVPRGCL</sequence>
<dbReference type="EMBL" id="CP087830">
    <property type="protein sequence ID" value="UZA02049.1"/>
    <property type="molecule type" value="Genomic_DNA"/>
</dbReference>
<evidence type="ECO:0000313" key="3">
    <source>
        <dbReference type="EMBL" id="UZA04494.1"/>
    </source>
</evidence>
<keyword evidence="7" id="KW-1185">Reference proteome</keyword>
<evidence type="ECO:0000313" key="5">
    <source>
        <dbReference type="EMBL" id="UZA52562.1"/>
    </source>
</evidence>